<organism evidence="1 2">
    <name type="scientific">Pseudovibrio denitrificans</name>
    <dbReference type="NCBI Taxonomy" id="258256"/>
    <lineage>
        <taxon>Bacteria</taxon>
        <taxon>Pseudomonadati</taxon>
        <taxon>Pseudomonadota</taxon>
        <taxon>Alphaproteobacteria</taxon>
        <taxon>Hyphomicrobiales</taxon>
        <taxon>Stappiaceae</taxon>
        <taxon>Pseudovibrio</taxon>
    </lineage>
</organism>
<reference evidence="2" key="1">
    <citation type="submission" date="2016-10" db="EMBL/GenBank/DDBJ databases">
        <authorList>
            <person name="Varghese N."/>
            <person name="Submissions S."/>
        </authorList>
    </citation>
    <scope>NUCLEOTIDE SEQUENCE [LARGE SCALE GENOMIC DNA]</scope>
    <source>
        <strain evidence="2">DSM 17465</strain>
    </source>
</reference>
<accession>A0A1I6ZJP0</accession>
<dbReference type="AlphaFoldDB" id="A0A1I6ZJP0"/>
<evidence type="ECO:0000313" key="2">
    <source>
        <dbReference type="Proteomes" id="UP000183371"/>
    </source>
</evidence>
<gene>
    <name evidence="1" type="ORF">SAMN05444141_102401</name>
</gene>
<evidence type="ECO:0000313" key="1">
    <source>
        <dbReference type="EMBL" id="SFT62861.1"/>
    </source>
</evidence>
<dbReference type="Proteomes" id="UP000183371">
    <property type="component" value="Unassembled WGS sequence"/>
</dbReference>
<dbReference type="InterPro" id="IPR021070">
    <property type="entry name" value="Killing_trait_RebB"/>
</dbReference>
<dbReference type="RefSeq" id="WP_008547676.1">
    <property type="nucleotide sequence ID" value="NZ_FPBD01000002.1"/>
</dbReference>
<proteinExistence type="predicted"/>
<protein>
    <submittedName>
        <fullName evidence="1">Killing trait domain-containing protein</fullName>
    </submittedName>
</protein>
<name>A0A1I6ZJP0_9HYPH</name>
<dbReference type="EMBL" id="FPBD01000002">
    <property type="protein sequence ID" value="SFT62861.1"/>
    <property type="molecule type" value="Genomic_DNA"/>
</dbReference>
<sequence>MAEETVNAQVTDAVTQTNVKVVGEAPSQAIANLYQVVSNATGLSVQNATHAQQSMNQISTAVVSKGVQLIMEIGPTSGSESTPSGG</sequence>
<keyword evidence="2" id="KW-1185">Reference proteome</keyword>
<dbReference type="Pfam" id="PF11747">
    <property type="entry name" value="RebB"/>
    <property type="match status" value="1"/>
</dbReference>